<dbReference type="RefSeq" id="WP_267615072.1">
    <property type="nucleotide sequence ID" value="NZ_JAOVZQ010000002.1"/>
</dbReference>
<comment type="caution">
    <text evidence="1">The sequence shown here is derived from an EMBL/GenBank/DDBJ whole genome shotgun (WGS) entry which is preliminary data.</text>
</comment>
<protein>
    <submittedName>
        <fullName evidence="1">DUF1403 family protein</fullName>
    </submittedName>
</protein>
<organism evidence="1 2">
    <name type="scientific">Hoeflea ulvae</name>
    <dbReference type="NCBI Taxonomy" id="2983764"/>
    <lineage>
        <taxon>Bacteria</taxon>
        <taxon>Pseudomonadati</taxon>
        <taxon>Pseudomonadota</taxon>
        <taxon>Alphaproteobacteria</taxon>
        <taxon>Hyphomicrobiales</taxon>
        <taxon>Rhizobiaceae</taxon>
        <taxon>Hoeflea</taxon>
    </lineage>
</organism>
<gene>
    <name evidence="1" type="ORF">OEG82_23630</name>
</gene>
<dbReference type="Pfam" id="PF07183">
    <property type="entry name" value="DUF1403"/>
    <property type="match status" value="1"/>
</dbReference>
<sequence length="317" mass="33933">MDSRTPGTSSIPISAFRLPGWAASRGRDHNQADAAFSAGIALKTLDDLVRSDPVWAGCWRSRQALKCAGIAVRVTGRNAGEHALRDAVLLTAPGDDPGPDGRFFLATQRLSARTGGVTTEFVSELAELLALRWDDHLAAMPGFVDAALQSGRAVPFAMAELISAIIAVRPDAEMLAFLLADIVLSQKLNWPKPVPLLLSERYGSAFRTIGGRGRVRPSEPAFEGVVCLALVDAIEAGLRSAAEIARRSDQLLAVAPKLRTKGADAVISRLLNEDAVPAATPGANLSRWASTRLFERLMHFGAVRELSGRSSFRIYGL</sequence>
<evidence type="ECO:0000313" key="1">
    <source>
        <dbReference type="EMBL" id="MCY0096975.1"/>
    </source>
</evidence>
<name>A0ABT3YMN4_9HYPH</name>
<accession>A0ABT3YMN4</accession>
<proteinExistence type="predicted"/>
<reference evidence="1" key="1">
    <citation type="submission" date="2022-10" db="EMBL/GenBank/DDBJ databases">
        <title>Hoeflea sp. J2-29, isolated from marine algae.</title>
        <authorList>
            <person name="Kristyanto S."/>
            <person name="Kim J.M."/>
            <person name="Jeon C.O."/>
        </authorList>
    </citation>
    <scope>NUCLEOTIDE SEQUENCE</scope>
    <source>
        <strain evidence="1">J2-29</strain>
    </source>
</reference>
<dbReference type="InterPro" id="IPR009843">
    <property type="entry name" value="DUF1403"/>
</dbReference>
<dbReference type="EMBL" id="JAOVZQ010000002">
    <property type="protein sequence ID" value="MCY0096975.1"/>
    <property type="molecule type" value="Genomic_DNA"/>
</dbReference>
<evidence type="ECO:0000313" key="2">
    <source>
        <dbReference type="Proteomes" id="UP001081283"/>
    </source>
</evidence>
<dbReference type="Proteomes" id="UP001081283">
    <property type="component" value="Unassembled WGS sequence"/>
</dbReference>
<keyword evidence="2" id="KW-1185">Reference proteome</keyword>